<feature type="compositionally biased region" description="Basic and acidic residues" evidence="1">
    <location>
        <begin position="287"/>
        <end position="299"/>
    </location>
</feature>
<name>A0A2P8DRY4_9ACTN</name>
<comment type="caution">
    <text evidence="3">The sequence shown here is derived from an EMBL/GenBank/DDBJ whole genome shotgun (WGS) entry which is preliminary data.</text>
</comment>
<evidence type="ECO:0000256" key="2">
    <source>
        <dbReference type="SAM" id="Phobius"/>
    </source>
</evidence>
<feature type="region of interest" description="Disordered" evidence="1">
    <location>
        <begin position="69"/>
        <end position="105"/>
    </location>
</feature>
<dbReference type="EMBL" id="PYGA01000002">
    <property type="protein sequence ID" value="PSK99976.1"/>
    <property type="molecule type" value="Genomic_DNA"/>
</dbReference>
<keyword evidence="2" id="KW-0472">Membrane</keyword>
<dbReference type="Proteomes" id="UP000240542">
    <property type="component" value="Unassembled WGS sequence"/>
</dbReference>
<reference evidence="3 4" key="1">
    <citation type="submission" date="2018-03" db="EMBL/GenBank/DDBJ databases">
        <title>Genomic Encyclopedia of Archaeal and Bacterial Type Strains, Phase II (KMG-II): from individual species to whole genera.</title>
        <authorList>
            <person name="Goeker M."/>
        </authorList>
    </citation>
    <scope>NUCLEOTIDE SEQUENCE [LARGE SCALE GENOMIC DNA]</scope>
    <source>
        <strain evidence="3 4">DSM 45312</strain>
    </source>
</reference>
<evidence type="ECO:0000256" key="1">
    <source>
        <dbReference type="SAM" id="MobiDB-lite"/>
    </source>
</evidence>
<keyword evidence="2" id="KW-0812">Transmembrane</keyword>
<organism evidence="3 4">
    <name type="scientific">Murinocardiopsis flavida</name>
    <dbReference type="NCBI Taxonomy" id="645275"/>
    <lineage>
        <taxon>Bacteria</taxon>
        <taxon>Bacillati</taxon>
        <taxon>Actinomycetota</taxon>
        <taxon>Actinomycetes</taxon>
        <taxon>Streptosporangiales</taxon>
        <taxon>Nocardiopsidaceae</taxon>
        <taxon>Murinocardiopsis</taxon>
    </lineage>
</organism>
<dbReference type="OrthoDB" id="3455227at2"/>
<sequence length="566" mass="59763">MAAARMDPRRPAAVGPARDRGVSIIEYAAVIVLAGTVLGLCLVAIPGTLRPPVADAVCYLMGLGDECGDDGGGASPDTPDPSGPPSVPPECRPPGSPRPETEDDKKYKPKLCEKYYKKEWSKVTTKILFIRMSDEFAFIRQEYSDGSVRLTGVSTKGIGVELEGDLNVVKSGGISLGGKIGGKLTWGVGDTFVFDGPNAKAEADRREQYIKTYLEMSHSPPVGCPGGPQPPPGLGGGSGGAPPRDCPGFIDPGDFAEEVGEPEITTESLGGEGSLGLNFGKGTAGGKGKDGKEDKDAKKGSLSLNLLGGEGKLSGETIEETDKRDPDNPKYSRTYSFTTEGDGTVGFLNFRGAKNVAMKVTRDKDGKLLAVTLAESAATPDGAGFKAGFAGDVGTGKHGIEGGYETTERDGFHDSRVATLEVGDDNRDLIEGWLEGKKSGEGNRAGDIGAPVELDDKSSEWDKVAKEFYDHGRVSKTLFDTEQESSSASFGVNLYGVGLGYTIEWGKEEREAIDSHYLGAPNGKDPRDWIEFPECEYTSGGDGDSDDPKPSDPPPGRPEGCRKEDD</sequence>
<gene>
    <name evidence="3" type="ORF">CLV63_102103</name>
</gene>
<keyword evidence="2" id="KW-1133">Transmembrane helix</keyword>
<feature type="region of interest" description="Disordered" evidence="1">
    <location>
        <begin position="263"/>
        <end position="336"/>
    </location>
</feature>
<protein>
    <submittedName>
        <fullName evidence="3">Uncharacterized protein</fullName>
    </submittedName>
</protein>
<accession>A0A2P8DRY4</accession>
<evidence type="ECO:0000313" key="4">
    <source>
        <dbReference type="Proteomes" id="UP000240542"/>
    </source>
</evidence>
<keyword evidence="4" id="KW-1185">Reference proteome</keyword>
<feature type="compositionally biased region" description="Pro residues" evidence="1">
    <location>
        <begin position="78"/>
        <end position="97"/>
    </location>
</feature>
<dbReference type="AlphaFoldDB" id="A0A2P8DRY4"/>
<feature type="compositionally biased region" description="Basic and acidic residues" evidence="1">
    <location>
        <begin position="320"/>
        <end position="330"/>
    </location>
</feature>
<feature type="region of interest" description="Disordered" evidence="1">
    <location>
        <begin position="220"/>
        <end position="251"/>
    </location>
</feature>
<proteinExistence type="predicted"/>
<feature type="transmembrane region" description="Helical" evidence="2">
    <location>
        <begin position="21"/>
        <end position="45"/>
    </location>
</feature>
<evidence type="ECO:0000313" key="3">
    <source>
        <dbReference type="EMBL" id="PSK99976.1"/>
    </source>
</evidence>
<dbReference type="RefSeq" id="WP_106581366.1">
    <property type="nucleotide sequence ID" value="NZ_PYGA01000002.1"/>
</dbReference>
<feature type="region of interest" description="Disordered" evidence="1">
    <location>
        <begin position="517"/>
        <end position="566"/>
    </location>
</feature>